<keyword evidence="3" id="KW-1185">Reference proteome</keyword>
<dbReference type="EMBL" id="SHOA02000001">
    <property type="protein sequence ID" value="TDH70790.1"/>
    <property type="molecule type" value="Genomic_DNA"/>
</dbReference>
<evidence type="ECO:0000313" key="2">
    <source>
        <dbReference type="EMBL" id="TDH70790.1"/>
    </source>
</evidence>
<dbReference type="AlphaFoldDB" id="A0A976FPL4"/>
<gene>
    <name evidence="1" type="ORF">CCR75_005489</name>
    <name evidence="2" type="ORF">CCR75_005490</name>
</gene>
<evidence type="ECO:0000313" key="3">
    <source>
        <dbReference type="Proteomes" id="UP000294530"/>
    </source>
</evidence>
<dbReference type="GeneID" id="94349241"/>
<dbReference type="PANTHER" id="PTHR14604:SF4">
    <property type="entry name" value="F-BOX DOMAIN-CONTAINING PROTEIN"/>
    <property type="match status" value="1"/>
</dbReference>
<dbReference type="SUPFAM" id="SSF50978">
    <property type="entry name" value="WD40 repeat-like"/>
    <property type="match status" value="1"/>
</dbReference>
<evidence type="ECO:0000313" key="1">
    <source>
        <dbReference type="EMBL" id="TDH70562.1"/>
    </source>
</evidence>
<dbReference type="PANTHER" id="PTHR14604">
    <property type="entry name" value="WD40 REPEAT PF20"/>
    <property type="match status" value="1"/>
</dbReference>
<proteinExistence type="predicted"/>
<organism evidence="2 3">
    <name type="scientific">Bremia lactucae</name>
    <name type="common">Lettuce downy mildew</name>
    <dbReference type="NCBI Taxonomy" id="4779"/>
    <lineage>
        <taxon>Eukaryota</taxon>
        <taxon>Sar</taxon>
        <taxon>Stramenopiles</taxon>
        <taxon>Oomycota</taxon>
        <taxon>Peronosporomycetes</taxon>
        <taxon>Peronosporales</taxon>
        <taxon>Peronosporaceae</taxon>
        <taxon>Bremia</taxon>
    </lineage>
</organism>
<dbReference type="EMBL" id="SHOA02000001">
    <property type="protein sequence ID" value="TDH70562.1"/>
    <property type="molecule type" value="Genomic_DNA"/>
</dbReference>
<sequence length="535" mass="60055">MSVQTFEKASVGASFLPLAFRWTMADPATSINVLLGKPILLARVLAFVGSADTRLMVCLNQVWAREMMKPSVWEISADVPYEPLLINCFRRAANYCYREVDAPSPNVNRRGSPPAIRACLLNERTSMREYVHDLKLMTAENEWFDRPPRTLKLEDVLEIKNEMHKNSRKAFENPVLLNNRFSRNHELVSGCIDQERANFYSWSLEKQRLRASMTQSNASCYDISEEALAVGCTDGSVKIWSFASLESRNIDTTTLVNASPTTSISHRSSLGMVPFIRTRAKDKVVNVRIDHNDGTFLHLATSTEKGEANVWDVSKGEIILSIPSSKIHKSMLPRSQRETCPQITSLMLLRNTLVCGTSCGLIRVFDMRSCRLTHRLAGHPGAVVKADTKGRVLWSAGDEGTVRWWGGKSARILSKSALCEGSISALEMDETVVVAGYSEQGMEAWDVRTQQSLCTFSNREHGGVKALQFDNRKLVSVSSTGKAALWRWYEPNPVRWFETQSTSARIISARFNDRHLVFGTDCGEVVDYDRLAPIF</sequence>
<reference evidence="2 3" key="1">
    <citation type="journal article" date="2021" name="Genome Biol.">
        <title>AFLAP: assembly-free linkage analysis pipeline using k-mers from genome sequencing data.</title>
        <authorList>
            <person name="Fletcher K."/>
            <person name="Zhang L."/>
            <person name="Gil J."/>
            <person name="Han R."/>
            <person name="Cavanaugh K."/>
            <person name="Michelmore R."/>
        </authorList>
    </citation>
    <scope>NUCLEOTIDE SEQUENCE [LARGE SCALE GENOMIC DNA]</scope>
    <source>
        <strain evidence="2 3">SF5</strain>
    </source>
</reference>
<dbReference type="InterPro" id="IPR001680">
    <property type="entry name" value="WD40_rpt"/>
</dbReference>
<dbReference type="Proteomes" id="UP000294530">
    <property type="component" value="Unassembled WGS sequence"/>
</dbReference>
<dbReference type="Gene3D" id="2.130.10.10">
    <property type="entry name" value="YVTN repeat-like/Quinoprotein amine dehydrogenase"/>
    <property type="match status" value="2"/>
</dbReference>
<dbReference type="SMART" id="SM00320">
    <property type="entry name" value="WD40"/>
    <property type="match status" value="4"/>
</dbReference>
<accession>A0A976FPL4</accession>
<name>A0A976FPL4_BRELC</name>
<dbReference type="InterPro" id="IPR015943">
    <property type="entry name" value="WD40/YVTN_repeat-like_dom_sf"/>
</dbReference>
<dbReference type="InterPro" id="IPR050995">
    <property type="entry name" value="WD-F-box_domain-protein"/>
</dbReference>
<reference evidence="2" key="2">
    <citation type="submission" date="2021-07" db="EMBL/GenBank/DDBJ databases">
        <authorList>
            <person name="Fletcher K."/>
        </authorList>
    </citation>
    <scope>NUCLEOTIDE SEQUENCE</scope>
    <source>
        <strain evidence="2">SF5</strain>
    </source>
</reference>
<dbReference type="OrthoDB" id="59941at2759"/>
<dbReference type="RefSeq" id="XP_067820061.1">
    <property type="nucleotide sequence ID" value="XM_067963570.1"/>
</dbReference>
<dbReference type="KEGG" id="blac:94349241"/>
<protein>
    <submittedName>
        <fullName evidence="2">Uncharacterized protein</fullName>
    </submittedName>
</protein>
<dbReference type="InterPro" id="IPR036322">
    <property type="entry name" value="WD40_repeat_dom_sf"/>
</dbReference>
<comment type="caution">
    <text evidence="2">The sequence shown here is derived from an EMBL/GenBank/DDBJ whole genome shotgun (WGS) entry which is preliminary data.</text>
</comment>